<feature type="repeat" description="PPR" evidence="3">
    <location>
        <begin position="44"/>
        <end position="78"/>
    </location>
</feature>
<dbReference type="PANTHER" id="PTHR46128">
    <property type="entry name" value="MITOCHONDRIAL GROUP I INTRON SPLICING FACTOR CCM1"/>
    <property type="match status" value="1"/>
</dbReference>
<dbReference type="Gene3D" id="1.25.40.10">
    <property type="entry name" value="Tetratricopeptide repeat domain"/>
    <property type="match status" value="2"/>
</dbReference>
<evidence type="ECO:0000256" key="1">
    <source>
        <dbReference type="ARBA" id="ARBA00007626"/>
    </source>
</evidence>
<comment type="caution">
    <text evidence="4">The sequence shown here is derived from an EMBL/GenBank/DDBJ whole genome shotgun (WGS) entry which is preliminary data.</text>
</comment>
<dbReference type="OrthoDB" id="185373at2759"/>
<dbReference type="Pfam" id="PF13041">
    <property type="entry name" value="PPR_2"/>
    <property type="match status" value="1"/>
</dbReference>
<dbReference type="InterPro" id="IPR050872">
    <property type="entry name" value="PPR_P_subfamily"/>
</dbReference>
<dbReference type="EMBL" id="JABWDY010043196">
    <property type="protein sequence ID" value="KAF5176112.1"/>
    <property type="molecule type" value="Genomic_DNA"/>
</dbReference>
<keyword evidence="5" id="KW-1185">Reference proteome</keyword>
<dbReference type="Proteomes" id="UP000554482">
    <property type="component" value="Unassembled WGS sequence"/>
</dbReference>
<evidence type="ECO:0000313" key="5">
    <source>
        <dbReference type="Proteomes" id="UP000554482"/>
    </source>
</evidence>
<evidence type="ECO:0000313" key="4">
    <source>
        <dbReference type="EMBL" id="KAF5176112.1"/>
    </source>
</evidence>
<dbReference type="InterPro" id="IPR002885">
    <property type="entry name" value="PPR_rpt"/>
</dbReference>
<keyword evidence="2" id="KW-0677">Repeat</keyword>
<dbReference type="NCBIfam" id="TIGR00756">
    <property type="entry name" value="PPR"/>
    <property type="match status" value="3"/>
</dbReference>
<proteinExistence type="inferred from homology"/>
<accession>A0A7J6UV63</accession>
<feature type="repeat" description="PPR" evidence="3">
    <location>
        <begin position="79"/>
        <end position="113"/>
    </location>
</feature>
<organism evidence="4 5">
    <name type="scientific">Thalictrum thalictroides</name>
    <name type="common">Rue-anemone</name>
    <name type="synonym">Anemone thalictroides</name>
    <dbReference type="NCBI Taxonomy" id="46969"/>
    <lineage>
        <taxon>Eukaryota</taxon>
        <taxon>Viridiplantae</taxon>
        <taxon>Streptophyta</taxon>
        <taxon>Embryophyta</taxon>
        <taxon>Tracheophyta</taxon>
        <taxon>Spermatophyta</taxon>
        <taxon>Magnoliopsida</taxon>
        <taxon>Ranunculales</taxon>
        <taxon>Ranunculaceae</taxon>
        <taxon>Thalictroideae</taxon>
        <taxon>Thalictrum</taxon>
    </lineage>
</organism>
<dbReference type="InterPro" id="IPR011990">
    <property type="entry name" value="TPR-like_helical_dom_sf"/>
</dbReference>
<sequence>MAHIGFLPNYRSSCILVNCFLHTQNPEFAFGVIGLVVKRGYTINLFLLNLILRGFCQRGQVLKAIEVFREWNRNQGTPDVITYNTLINGLCKEQKFEKALELQVGMVEANCLPDVITYSTLMDGLCKYGKVDEAMSLFDEMKQR</sequence>
<feature type="non-terminal residue" evidence="4">
    <location>
        <position position="144"/>
    </location>
</feature>
<dbReference type="AlphaFoldDB" id="A0A7J6UV63"/>
<protein>
    <submittedName>
        <fullName evidence="4">Pentatricopeptide repeat-containing protein</fullName>
    </submittedName>
</protein>
<feature type="repeat" description="PPR" evidence="3">
    <location>
        <begin position="114"/>
        <end position="144"/>
    </location>
</feature>
<gene>
    <name evidence="4" type="ORF">FRX31_034295</name>
</gene>
<dbReference type="SUPFAM" id="SSF81901">
    <property type="entry name" value="HCP-like"/>
    <property type="match status" value="1"/>
</dbReference>
<comment type="similarity">
    <text evidence="1">Belongs to the PPR family. P subfamily.</text>
</comment>
<evidence type="ECO:0000256" key="2">
    <source>
        <dbReference type="ARBA" id="ARBA00022737"/>
    </source>
</evidence>
<name>A0A7J6UV63_THATH</name>
<dbReference type="FunFam" id="1.25.40.10:FF:000294">
    <property type="entry name" value="Pentatricopeptide repeat-containing protein At1g09900"/>
    <property type="match status" value="1"/>
</dbReference>
<dbReference type="PROSITE" id="PS51375">
    <property type="entry name" value="PPR"/>
    <property type="match status" value="3"/>
</dbReference>
<dbReference type="Pfam" id="PF01535">
    <property type="entry name" value="PPR"/>
    <property type="match status" value="1"/>
</dbReference>
<dbReference type="PANTHER" id="PTHR46128:SF211">
    <property type="entry name" value="PENTACOTRIPEPTIDE-REPEAT REGION OF PRORP DOMAIN-CONTAINING PROTEIN"/>
    <property type="match status" value="1"/>
</dbReference>
<reference evidence="4 5" key="1">
    <citation type="submission" date="2020-06" db="EMBL/GenBank/DDBJ databases">
        <title>Transcriptomic and genomic resources for Thalictrum thalictroides and T. hernandezii: Facilitating candidate gene discovery in an emerging model plant lineage.</title>
        <authorList>
            <person name="Arias T."/>
            <person name="Riano-Pachon D.M."/>
            <person name="Di Stilio V.S."/>
        </authorList>
    </citation>
    <scope>NUCLEOTIDE SEQUENCE [LARGE SCALE GENOMIC DNA]</scope>
    <source>
        <strain evidence="5">cv. WT478/WT964</strain>
        <tissue evidence="4">Leaves</tissue>
    </source>
</reference>
<evidence type="ECO:0000256" key="3">
    <source>
        <dbReference type="PROSITE-ProRule" id="PRU00708"/>
    </source>
</evidence>